<dbReference type="PROSITE" id="PS01324">
    <property type="entry name" value="GLYCOSYL_HYDROL_F4"/>
    <property type="match status" value="1"/>
</dbReference>
<dbReference type="InterPro" id="IPR036291">
    <property type="entry name" value="NAD(P)-bd_dom_sf"/>
</dbReference>
<dbReference type="Gene3D" id="3.40.50.720">
    <property type="entry name" value="NAD(P)-binding Rossmann-like Domain"/>
    <property type="match status" value="1"/>
</dbReference>
<evidence type="ECO:0000313" key="10">
    <source>
        <dbReference type="Proteomes" id="UP001596289"/>
    </source>
</evidence>
<evidence type="ECO:0000256" key="5">
    <source>
        <dbReference type="ARBA" id="ARBA00023211"/>
    </source>
</evidence>
<evidence type="ECO:0000259" key="8">
    <source>
        <dbReference type="Pfam" id="PF11975"/>
    </source>
</evidence>
<dbReference type="SUPFAM" id="SSF56327">
    <property type="entry name" value="LDH C-terminal domain-like"/>
    <property type="match status" value="1"/>
</dbReference>
<evidence type="ECO:0000256" key="1">
    <source>
        <dbReference type="ARBA" id="ARBA00010141"/>
    </source>
</evidence>
<reference evidence="10" key="1">
    <citation type="journal article" date="2019" name="Int. J. Syst. Evol. Microbiol.">
        <title>The Global Catalogue of Microorganisms (GCM) 10K type strain sequencing project: providing services to taxonomists for standard genome sequencing and annotation.</title>
        <authorList>
            <consortium name="The Broad Institute Genomics Platform"/>
            <consortium name="The Broad Institute Genome Sequencing Center for Infectious Disease"/>
            <person name="Wu L."/>
            <person name="Ma J."/>
        </authorList>
    </citation>
    <scope>NUCLEOTIDE SEQUENCE [LARGE SCALE GENOMIC DNA]</scope>
    <source>
        <strain evidence="10">CCM 8904</strain>
    </source>
</reference>
<dbReference type="SUPFAM" id="SSF51735">
    <property type="entry name" value="NAD(P)-binding Rossmann-fold domains"/>
    <property type="match status" value="1"/>
</dbReference>
<dbReference type="RefSeq" id="WP_386699118.1">
    <property type="nucleotide sequence ID" value="NZ_JBHSSL010000018.1"/>
</dbReference>
<comment type="similarity">
    <text evidence="1 7">Belongs to the glycosyl hydrolase 4 family.</text>
</comment>
<evidence type="ECO:0000256" key="2">
    <source>
        <dbReference type="ARBA" id="ARBA00022723"/>
    </source>
</evidence>
<name>A0ABW1REF4_9LACO</name>
<gene>
    <name evidence="9" type="ORF">ACFQGP_02745</name>
</gene>
<organism evidence="9 10">
    <name type="scientific">Loigolactobacillus jiayinensis</name>
    <dbReference type="NCBI Taxonomy" id="2486016"/>
    <lineage>
        <taxon>Bacteria</taxon>
        <taxon>Bacillati</taxon>
        <taxon>Bacillota</taxon>
        <taxon>Bacilli</taxon>
        <taxon>Lactobacillales</taxon>
        <taxon>Lactobacillaceae</taxon>
        <taxon>Loigolactobacillus</taxon>
    </lineage>
</organism>
<dbReference type="InterPro" id="IPR019802">
    <property type="entry name" value="GlycHydrolase_4_CS"/>
</dbReference>
<comment type="caution">
    <text evidence="9">The sequence shown here is derived from an EMBL/GenBank/DDBJ whole genome shotgun (WGS) entry which is preliminary data.</text>
</comment>
<dbReference type="InterPro" id="IPR022616">
    <property type="entry name" value="Glyco_hydro_4_C"/>
</dbReference>
<evidence type="ECO:0000256" key="4">
    <source>
        <dbReference type="ARBA" id="ARBA00023027"/>
    </source>
</evidence>
<dbReference type="CDD" id="cd05298">
    <property type="entry name" value="GH4_GlvA_pagL_like"/>
    <property type="match status" value="1"/>
</dbReference>
<keyword evidence="6 7" id="KW-0326">Glycosidase</keyword>
<proteinExistence type="inferred from homology"/>
<keyword evidence="10" id="KW-1185">Reference proteome</keyword>
<dbReference type="InterPro" id="IPR001088">
    <property type="entry name" value="Glyco_hydro_4"/>
</dbReference>
<dbReference type="Gene3D" id="3.90.110.10">
    <property type="entry name" value="Lactate dehydrogenase/glycoside hydrolase, family 4, C-terminal"/>
    <property type="match status" value="1"/>
</dbReference>
<dbReference type="InterPro" id="IPR015955">
    <property type="entry name" value="Lactate_DH/Glyco_Ohase_4_C"/>
</dbReference>
<sequence length="463" mass="52290">MTNLEKKHSIIIAGGGSTYTAGIVMMLLENQERFPLRALKLYDNDGERQAIIGKAIAIELQEKAPEIKFEYTTDPVEAFTDVDFCFAHIRSGGYEMREQDEKIPLAHHVVGQETCGPGGIAYGMRSIGDIIELIDFMEKYSPNCWMLNYSNPASIVAEACRRLRPNSKILNICDMPVGTQRRMSQIIGLDPKDLEVRYFGMNHFGWWTSVKDKAGHEYLPEIRDYVAKNGYLTQVEVDTQHMDASWQATHKKAQDLLAVDPNYLPNTYLKYYLYPDYVVEHSDPNYTRANEVEDGREKRVFAAARKIIEAGTSKVGEFPIDSHASFIVDLACAIAYNTHERMLLIVENNGAIANIDDDIMVEVPCIVGNDGPEPITQGKIPLFQRGMILEQAMVEKLVVSAWIDHDYQQLWQALTLSKTLPSAQVAKEVLDDLIEANKEYWPELKQSPLHVNLISETPVESLA</sequence>
<dbReference type="Proteomes" id="UP001596289">
    <property type="component" value="Unassembled WGS sequence"/>
</dbReference>
<dbReference type="EMBL" id="JBHSSL010000018">
    <property type="protein sequence ID" value="MFC6169494.1"/>
    <property type="molecule type" value="Genomic_DNA"/>
</dbReference>
<feature type="domain" description="Glycosyl hydrolase family 4 C-terminal" evidence="8">
    <location>
        <begin position="198"/>
        <end position="419"/>
    </location>
</feature>
<dbReference type="PRINTS" id="PR00732">
    <property type="entry name" value="GLHYDRLASE4"/>
</dbReference>
<protein>
    <submittedName>
        <fullName evidence="9">6-phospho-alpha-glucosidase</fullName>
    </submittedName>
</protein>
<evidence type="ECO:0000256" key="6">
    <source>
        <dbReference type="ARBA" id="ARBA00023295"/>
    </source>
</evidence>
<evidence type="ECO:0000313" key="9">
    <source>
        <dbReference type="EMBL" id="MFC6169494.1"/>
    </source>
</evidence>
<dbReference type="Pfam" id="PF11975">
    <property type="entry name" value="Glyco_hydro_4C"/>
    <property type="match status" value="1"/>
</dbReference>
<dbReference type="PANTHER" id="PTHR32092">
    <property type="entry name" value="6-PHOSPHO-BETA-GLUCOSIDASE-RELATED"/>
    <property type="match status" value="1"/>
</dbReference>
<evidence type="ECO:0000256" key="7">
    <source>
        <dbReference type="RuleBase" id="RU361152"/>
    </source>
</evidence>
<comment type="cofactor">
    <cofactor evidence="7">
        <name>NAD(+)</name>
        <dbReference type="ChEBI" id="CHEBI:57540"/>
    </cofactor>
    <text evidence="7">Binds 1 NAD(+) per subunit.</text>
</comment>
<accession>A0ABW1REF4</accession>
<keyword evidence="5" id="KW-0464">Manganese</keyword>
<evidence type="ECO:0000256" key="3">
    <source>
        <dbReference type="ARBA" id="ARBA00022801"/>
    </source>
</evidence>
<dbReference type="PANTHER" id="PTHR32092:SF14">
    <property type="entry name" value="MALTOSE-6'-PHOSPHATE GLUCOSIDASE"/>
    <property type="match status" value="1"/>
</dbReference>
<keyword evidence="4 7" id="KW-0520">NAD</keyword>
<dbReference type="Pfam" id="PF02056">
    <property type="entry name" value="Glyco_hydro_4"/>
    <property type="match status" value="1"/>
</dbReference>
<keyword evidence="3 7" id="KW-0378">Hydrolase</keyword>
<keyword evidence="2" id="KW-0479">Metal-binding</keyword>